<gene>
    <name evidence="1" type="ORF">NMS_1664</name>
</gene>
<dbReference type="EMBL" id="AP014548">
    <property type="protein sequence ID" value="BAO55673.1"/>
    <property type="molecule type" value="Genomic_DNA"/>
</dbReference>
<protein>
    <submittedName>
        <fullName evidence="1">Uncharacterized protein</fullName>
    </submittedName>
</protein>
<dbReference type="HOGENOM" id="CLU_3170855_0_0_10"/>
<reference evidence="1 2" key="1">
    <citation type="journal article" date="2014" name="Proc. Natl. Acad. Sci. U.S.A.">
        <title>Functional characterization of flavobacteria rhodopsins reveals a unique class of light-driven chloride pump in bacteria.</title>
        <authorList>
            <person name="Yoshizawa S."/>
            <person name="Kumagai Y."/>
            <person name="Kim H."/>
            <person name="Ogura Y."/>
            <person name="Hayashi T."/>
            <person name="Iwasaki W."/>
            <person name="DeLong E.F."/>
            <person name="Kogure K."/>
        </authorList>
    </citation>
    <scope>NUCLEOTIDE SEQUENCE [LARGE SCALE GENOMIC DNA]</scope>
    <source>
        <strain evidence="1 2">S1-08</strain>
    </source>
</reference>
<keyword evidence="2" id="KW-1185">Reference proteome</keyword>
<dbReference type="Proteomes" id="UP000031760">
    <property type="component" value="Chromosome"/>
</dbReference>
<evidence type="ECO:0000313" key="2">
    <source>
        <dbReference type="Proteomes" id="UP000031760"/>
    </source>
</evidence>
<evidence type="ECO:0000313" key="1">
    <source>
        <dbReference type="EMBL" id="BAO55673.1"/>
    </source>
</evidence>
<dbReference type="RefSeq" id="WP_158448976.1">
    <property type="nucleotide sequence ID" value="NZ_AP014548.1"/>
</dbReference>
<proteinExistence type="predicted"/>
<name>W8VVR5_9FLAO</name>
<accession>W8VVR5</accession>
<organism evidence="1 2">
    <name type="scientific">Nonlabens marinus S1-08</name>
    <dbReference type="NCBI Taxonomy" id="1454201"/>
    <lineage>
        <taxon>Bacteria</taxon>
        <taxon>Pseudomonadati</taxon>
        <taxon>Bacteroidota</taxon>
        <taxon>Flavobacteriia</taxon>
        <taxon>Flavobacteriales</taxon>
        <taxon>Flavobacteriaceae</taxon>
        <taxon>Nonlabens</taxon>
    </lineage>
</organism>
<sequence>MTIAAIFAACISSFREENTVSDDVENVVDDAQNTVNKIYYFQNKNPS</sequence>
<dbReference type="AlphaFoldDB" id="W8VVR5"/>
<dbReference type="KEGG" id="nmf:NMS_1664"/>